<dbReference type="Proteomes" id="UP000077787">
    <property type="component" value="Chromosome"/>
</dbReference>
<dbReference type="AlphaFoldDB" id="A0A172WMU1"/>
<proteinExistence type="predicted"/>
<dbReference type="PROSITE" id="PS51318">
    <property type="entry name" value="TAT"/>
    <property type="match status" value="1"/>
</dbReference>
<organism evidence="1 2">
    <name type="scientific">Stutzerimonas stutzeri</name>
    <name type="common">Pseudomonas stutzeri</name>
    <dbReference type="NCBI Taxonomy" id="316"/>
    <lineage>
        <taxon>Bacteria</taxon>
        <taxon>Pseudomonadati</taxon>
        <taxon>Pseudomonadota</taxon>
        <taxon>Gammaproteobacteria</taxon>
        <taxon>Pseudomonadales</taxon>
        <taxon>Pseudomonadaceae</taxon>
        <taxon>Stutzerimonas</taxon>
    </lineage>
</organism>
<protein>
    <submittedName>
        <fullName evidence="1">Twin-arginine translocation pathway signal protein</fullName>
    </submittedName>
</protein>
<dbReference type="InterPro" id="IPR006311">
    <property type="entry name" value="TAT_signal"/>
</dbReference>
<sequence length="178" mass="19278">MINTERPFSRRSLLRVGLFGSAALASAGLIGSLSGCSAEHSAAGFVQLRESDLPVLRRLTPIILKGAVPESSMPDAVRGTLTSLDEGVAHLPPAVSKQVSQLFDLLSLPLTRGPLTGVWGSWEQAQDGEIQAFLQRWENSPIALLRQGHASLQQMILMAWYGRPESWRHCGYPGPPVI</sequence>
<gene>
    <name evidence="1" type="ORF">PS273GM_05330</name>
</gene>
<evidence type="ECO:0000313" key="1">
    <source>
        <dbReference type="EMBL" id="ANF24615.1"/>
    </source>
</evidence>
<dbReference type="RefSeq" id="WP_064480847.1">
    <property type="nucleotide sequence ID" value="NZ_CP015641.1"/>
</dbReference>
<dbReference type="EMBL" id="CP015641">
    <property type="protein sequence ID" value="ANF24615.1"/>
    <property type="molecule type" value="Genomic_DNA"/>
</dbReference>
<dbReference type="OrthoDB" id="6398409at2"/>
<evidence type="ECO:0000313" key="2">
    <source>
        <dbReference type="Proteomes" id="UP000077787"/>
    </source>
</evidence>
<reference evidence="1 2" key="1">
    <citation type="submission" date="2016-05" db="EMBL/GenBank/DDBJ databases">
        <title>Genome sequence of Pseudomonas stutzeri 273 and identification of the exopolysaccharide biosynthesis locus.</title>
        <authorList>
            <person name="Wu S."/>
            <person name="Sun C."/>
        </authorList>
    </citation>
    <scope>NUCLEOTIDE SEQUENCE [LARGE SCALE GENOMIC DNA]</scope>
    <source>
        <strain evidence="1 2">273</strain>
    </source>
</reference>
<name>A0A172WMU1_STUST</name>
<accession>A0A172WMU1</accession>